<dbReference type="Proteomes" id="UP001634394">
    <property type="component" value="Unassembled WGS sequence"/>
</dbReference>
<comment type="caution">
    <text evidence="2">The sequence shown here is derived from an EMBL/GenBank/DDBJ whole genome shotgun (WGS) entry which is preliminary data.</text>
</comment>
<reference evidence="2 3" key="1">
    <citation type="submission" date="2024-11" db="EMBL/GenBank/DDBJ databases">
        <title>Chromosome-level genome assembly of the freshwater bivalve Anodonta woodiana.</title>
        <authorList>
            <person name="Chen X."/>
        </authorList>
    </citation>
    <scope>NUCLEOTIDE SEQUENCE [LARGE SCALE GENOMIC DNA]</scope>
    <source>
        <strain evidence="2">MN2024</strain>
        <tissue evidence="2">Gills</tissue>
    </source>
</reference>
<evidence type="ECO:0000313" key="2">
    <source>
        <dbReference type="EMBL" id="KAL3874027.1"/>
    </source>
</evidence>
<dbReference type="EMBL" id="JBJQND010000006">
    <property type="protein sequence ID" value="KAL3874027.1"/>
    <property type="molecule type" value="Genomic_DNA"/>
</dbReference>
<sequence>MKAIDNKGLELFKLFHTEIQETEESDLCCPKIYNAAVLSFDEVRQMTIKMPGKEFRHPQTWKPYLNFRRYSCISMHPDSEVYYSFGDDVHVSDKEQLLSIPEELLQDKMNCAKQTRVRTSKKRALPDTLRKQNPRKRQPLMSTPRYGNKHF</sequence>
<feature type="region of interest" description="Disordered" evidence="1">
    <location>
        <begin position="118"/>
        <end position="151"/>
    </location>
</feature>
<proteinExistence type="predicted"/>
<gene>
    <name evidence="2" type="ORF">ACJMK2_037096</name>
</gene>
<keyword evidence="3" id="KW-1185">Reference proteome</keyword>
<evidence type="ECO:0000313" key="3">
    <source>
        <dbReference type="Proteomes" id="UP001634394"/>
    </source>
</evidence>
<name>A0ABD3WMR1_SINWO</name>
<dbReference type="AlphaFoldDB" id="A0ABD3WMR1"/>
<evidence type="ECO:0000256" key="1">
    <source>
        <dbReference type="SAM" id="MobiDB-lite"/>
    </source>
</evidence>
<organism evidence="2 3">
    <name type="scientific">Sinanodonta woodiana</name>
    <name type="common">Chinese pond mussel</name>
    <name type="synonym">Anodonta woodiana</name>
    <dbReference type="NCBI Taxonomy" id="1069815"/>
    <lineage>
        <taxon>Eukaryota</taxon>
        <taxon>Metazoa</taxon>
        <taxon>Spiralia</taxon>
        <taxon>Lophotrochozoa</taxon>
        <taxon>Mollusca</taxon>
        <taxon>Bivalvia</taxon>
        <taxon>Autobranchia</taxon>
        <taxon>Heteroconchia</taxon>
        <taxon>Palaeoheterodonta</taxon>
        <taxon>Unionida</taxon>
        <taxon>Unionoidea</taxon>
        <taxon>Unionidae</taxon>
        <taxon>Unioninae</taxon>
        <taxon>Sinanodonta</taxon>
    </lineage>
</organism>
<protein>
    <submittedName>
        <fullName evidence="2">Uncharacterized protein</fullName>
    </submittedName>
</protein>
<accession>A0ABD3WMR1</accession>